<dbReference type="Proteomes" id="UP000824202">
    <property type="component" value="Unassembled WGS sequence"/>
</dbReference>
<proteinExistence type="predicted"/>
<gene>
    <name evidence="1" type="ORF">H9863_07275</name>
</gene>
<protein>
    <submittedName>
        <fullName evidence="1">Uncharacterized protein</fullName>
    </submittedName>
</protein>
<reference evidence="1" key="2">
    <citation type="submission" date="2021-04" db="EMBL/GenBank/DDBJ databases">
        <authorList>
            <person name="Gilroy R."/>
        </authorList>
    </citation>
    <scope>NUCLEOTIDE SEQUENCE</scope>
    <source>
        <strain evidence="1">23274</strain>
    </source>
</reference>
<accession>A0A9D2ACK4</accession>
<evidence type="ECO:0000313" key="2">
    <source>
        <dbReference type="Proteomes" id="UP000824202"/>
    </source>
</evidence>
<reference evidence="1" key="1">
    <citation type="journal article" date="2021" name="PeerJ">
        <title>Extensive microbial diversity within the chicken gut microbiome revealed by metagenomics and culture.</title>
        <authorList>
            <person name="Gilroy R."/>
            <person name="Ravi A."/>
            <person name="Getino M."/>
            <person name="Pursley I."/>
            <person name="Horton D.L."/>
            <person name="Alikhan N.F."/>
            <person name="Baker D."/>
            <person name="Gharbi K."/>
            <person name="Hall N."/>
            <person name="Watson M."/>
            <person name="Adriaenssens E.M."/>
            <person name="Foster-Nyarko E."/>
            <person name="Jarju S."/>
            <person name="Secka A."/>
            <person name="Antonio M."/>
            <person name="Oren A."/>
            <person name="Chaudhuri R.R."/>
            <person name="La Ragione R."/>
            <person name="Hildebrand F."/>
            <person name="Pallen M.J."/>
        </authorList>
    </citation>
    <scope>NUCLEOTIDE SEQUENCE</scope>
    <source>
        <strain evidence="1">23274</strain>
    </source>
</reference>
<comment type="caution">
    <text evidence="1">The sequence shown here is derived from an EMBL/GenBank/DDBJ whole genome shotgun (WGS) entry which is preliminary data.</text>
</comment>
<name>A0A9D2ACK4_9BACT</name>
<sequence length="238" mass="26197">MAIANSILGKIRGSISNLTFYVRKGEQQVIRKKPSERQTSSERQQRQETAFAEAMEQSYTFIDAIEVGFPEGVKGYPAGIQGFVKANAGKACTGERIDPSAKFKRQKKAPRAFRGRTDYTLVQVAAGPLEVPRAEAVLDEEAGTVVFSWEGIELEAYGRYRDDRLYGAVACPDLRNCYVEELGRRGEGGEHAVRLVRRKKGMAVWAYVFATDAEGKAASGSACVLDGTMKDEQLKGKD</sequence>
<evidence type="ECO:0000313" key="1">
    <source>
        <dbReference type="EMBL" id="HIX03897.1"/>
    </source>
</evidence>
<dbReference type="EMBL" id="DXFT01000139">
    <property type="protein sequence ID" value="HIX03897.1"/>
    <property type="molecule type" value="Genomic_DNA"/>
</dbReference>
<organism evidence="1 2">
    <name type="scientific">Candidatus Odoribacter faecigallinarum</name>
    <dbReference type="NCBI Taxonomy" id="2838706"/>
    <lineage>
        <taxon>Bacteria</taxon>
        <taxon>Pseudomonadati</taxon>
        <taxon>Bacteroidota</taxon>
        <taxon>Bacteroidia</taxon>
        <taxon>Bacteroidales</taxon>
        <taxon>Odoribacteraceae</taxon>
        <taxon>Odoribacter</taxon>
    </lineage>
</organism>
<dbReference type="AlphaFoldDB" id="A0A9D2ACK4"/>